<organism evidence="3 4">
    <name type="scientific">Hordeum vulgare subsp. vulgare</name>
    <name type="common">Domesticated barley</name>
    <dbReference type="NCBI Taxonomy" id="112509"/>
    <lineage>
        <taxon>Eukaryota</taxon>
        <taxon>Viridiplantae</taxon>
        <taxon>Streptophyta</taxon>
        <taxon>Embryophyta</taxon>
        <taxon>Tracheophyta</taxon>
        <taxon>Spermatophyta</taxon>
        <taxon>Magnoliopsida</taxon>
        <taxon>Liliopsida</taxon>
        <taxon>Poales</taxon>
        <taxon>Poaceae</taxon>
        <taxon>BOP clade</taxon>
        <taxon>Pooideae</taxon>
        <taxon>Triticodae</taxon>
        <taxon>Triticeae</taxon>
        <taxon>Hordeinae</taxon>
        <taxon>Hordeum</taxon>
    </lineage>
</organism>
<dbReference type="EnsemblPlants" id="HORVU.MOREX.r3.4HG0343490.1">
    <property type="protein sequence ID" value="HORVU.MOREX.r3.4HG0343490.1"/>
    <property type="gene ID" value="HORVU.MOREX.r3.4HG0343490"/>
</dbReference>
<dbReference type="Pfam" id="PF21647">
    <property type="entry name" value="DUF6857"/>
    <property type="match status" value="2"/>
</dbReference>
<name>A0A8I6XA04_HORVV</name>
<dbReference type="PANTHER" id="PTHR31928">
    <property type="entry name" value="EXPRESSED PROTEIN"/>
    <property type="match status" value="1"/>
</dbReference>
<feature type="compositionally biased region" description="Basic and acidic residues" evidence="1">
    <location>
        <begin position="163"/>
        <end position="176"/>
    </location>
</feature>
<feature type="domain" description="DUF6857" evidence="2">
    <location>
        <begin position="235"/>
        <end position="371"/>
    </location>
</feature>
<protein>
    <recommendedName>
        <fullName evidence="2">DUF6857 domain-containing protein</fullName>
    </recommendedName>
</protein>
<accession>A0A8I6XA04</accession>
<gene>
    <name evidence="3" type="primary">LOC123451158</name>
</gene>
<reference evidence="3" key="3">
    <citation type="submission" date="2022-01" db="UniProtKB">
        <authorList>
            <consortium name="EnsemblPlants"/>
        </authorList>
    </citation>
    <scope>IDENTIFICATION</scope>
    <source>
        <strain evidence="3">subsp. vulgare</strain>
    </source>
</reference>
<dbReference type="AlphaFoldDB" id="A0A8I6XA04"/>
<dbReference type="InterPro" id="IPR049172">
    <property type="entry name" value="DUF6857_pln"/>
</dbReference>
<dbReference type="InterPro" id="IPR010341">
    <property type="entry name" value="DUF936_pln"/>
</dbReference>
<dbReference type="Gramene" id="HORVU.MOREX.r2.4HG0286670.1">
    <property type="protein sequence ID" value="HORVU.MOREX.r2.4HG0286670.1"/>
    <property type="gene ID" value="HORVU.MOREX.r2.4HG0286670"/>
</dbReference>
<feature type="compositionally biased region" description="Low complexity" evidence="1">
    <location>
        <begin position="23"/>
        <end position="36"/>
    </location>
</feature>
<feature type="compositionally biased region" description="Low complexity" evidence="1">
    <location>
        <begin position="84"/>
        <end position="111"/>
    </location>
</feature>
<evidence type="ECO:0000313" key="3">
    <source>
        <dbReference type="EnsemblPlants" id="HORVU.MOREX.r3.4HG0343490.1"/>
    </source>
</evidence>
<feature type="region of interest" description="Disordered" evidence="1">
    <location>
        <begin position="1"/>
        <end position="249"/>
    </location>
</feature>
<reference evidence="3" key="2">
    <citation type="submission" date="2020-10" db="EMBL/GenBank/DDBJ databases">
        <authorList>
            <person name="Scholz U."/>
            <person name="Mascher M."/>
            <person name="Fiebig A."/>
        </authorList>
    </citation>
    <scope>NUCLEOTIDE SEQUENCE [LARGE SCALE GENOMIC DNA]</scope>
    <source>
        <strain evidence="3">cv. Morex</strain>
    </source>
</reference>
<reference evidence="4" key="1">
    <citation type="journal article" date="2012" name="Nature">
        <title>A physical, genetic and functional sequence assembly of the barley genome.</title>
        <authorList>
            <consortium name="The International Barley Genome Sequencing Consortium"/>
            <person name="Mayer K.F."/>
            <person name="Waugh R."/>
            <person name="Brown J.W."/>
            <person name="Schulman A."/>
            <person name="Langridge P."/>
            <person name="Platzer M."/>
            <person name="Fincher G.B."/>
            <person name="Muehlbauer G.J."/>
            <person name="Sato K."/>
            <person name="Close T.J."/>
            <person name="Wise R.P."/>
            <person name="Stein N."/>
        </authorList>
    </citation>
    <scope>NUCLEOTIDE SEQUENCE [LARGE SCALE GENOMIC DNA]</scope>
    <source>
        <strain evidence="4">cv. Morex</strain>
    </source>
</reference>
<dbReference type="OrthoDB" id="1908057at2759"/>
<dbReference type="PANTHER" id="PTHR31928:SF17">
    <property type="entry name" value="OS11G0265300 PROTEIN"/>
    <property type="match status" value="1"/>
</dbReference>
<dbReference type="GeneID" id="123451158"/>
<evidence type="ECO:0000259" key="2">
    <source>
        <dbReference type="Pfam" id="PF21647"/>
    </source>
</evidence>
<dbReference type="Proteomes" id="UP000011116">
    <property type="component" value="Chromosome 4H"/>
</dbReference>
<proteinExistence type="predicted"/>
<feature type="region of interest" description="Disordered" evidence="1">
    <location>
        <begin position="352"/>
        <end position="373"/>
    </location>
</feature>
<dbReference type="KEGG" id="hvg:123451158"/>
<feature type="compositionally biased region" description="Basic and acidic residues" evidence="1">
    <location>
        <begin position="13"/>
        <end position="22"/>
    </location>
</feature>
<feature type="domain" description="DUF6857" evidence="2">
    <location>
        <begin position="388"/>
        <end position="455"/>
    </location>
</feature>
<feature type="compositionally biased region" description="Polar residues" evidence="1">
    <location>
        <begin position="233"/>
        <end position="246"/>
    </location>
</feature>
<dbReference type="Gramene" id="HORVU.MOREX.r3.4HG0343490.1">
    <property type="protein sequence ID" value="HORVU.MOREX.r3.4HG0343490.1"/>
    <property type="gene ID" value="HORVU.MOREX.r3.4HG0343490"/>
</dbReference>
<sequence length="466" mass="49336">MEKPKRPTQASHRRFESVDVKRSSSSLNMSTSSLRSINEEDRGAAAAHTGRRPTVVRFAPTPTPPRPSSSSGTRRGSHLAPQQAPKGRPATAATARPASPSGPRPARSLPAESGPKATRRSWGCTGSAGDQKERVTGDVISGGRSKGTMATPARSSSVPRSRKPAEEKPLQKRESKTNIISRTKQRPTPSPKPDVLHKPGAQRSPSIAAKTSEKRPHTPGGASPDNMVKVSPPRSTSATTMGTSWESLPPALQTLGSGVMSYRDAAEMAAVEAMQEASAAEIVLRCLSAFADLAATAGKQSPQQTVDEFLALQAAIARSTAALSNQQRRGHAGEWLHAAVTADLAPFSLYTAPSSSRKRGTESPAVSGSPRPVAAAEEAATWLETAGRELGEEMCAWFVGHVDRLLEADVAGTLGQLKRVNDWLDDVGPRTAAVERLKEKIFGYLLDHVESAVVALNGGVATNRRK</sequence>
<evidence type="ECO:0000256" key="1">
    <source>
        <dbReference type="SAM" id="MobiDB-lite"/>
    </source>
</evidence>
<dbReference type="RefSeq" id="XP_044984103.1">
    <property type="nucleotide sequence ID" value="XM_045128168.1"/>
</dbReference>
<keyword evidence="4" id="KW-1185">Reference proteome</keyword>
<dbReference type="OMA" id="YGYLLDH"/>
<evidence type="ECO:0000313" key="4">
    <source>
        <dbReference type="Proteomes" id="UP000011116"/>
    </source>
</evidence>